<dbReference type="PANTHER" id="PTHR45138">
    <property type="entry name" value="REGULATORY COMPONENTS OF SENSORY TRANSDUCTION SYSTEM"/>
    <property type="match status" value="1"/>
</dbReference>
<dbReference type="InterPro" id="IPR000160">
    <property type="entry name" value="GGDEF_dom"/>
</dbReference>
<dbReference type="EMBL" id="JAGSMN010000942">
    <property type="protein sequence ID" value="MBR7677457.1"/>
    <property type="molecule type" value="Genomic_DNA"/>
</dbReference>
<dbReference type="GO" id="GO:0043709">
    <property type="term" value="P:cell adhesion involved in single-species biofilm formation"/>
    <property type="evidence" value="ECO:0007669"/>
    <property type="project" value="TreeGrafter"/>
</dbReference>
<dbReference type="GO" id="GO:0005886">
    <property type="term" value="C:plasma membrane"/>
    <property type="evidence" value="ECO:0007669"/>
    <property type="project" value="TreeGrafter"/>
</dbReference>
<name>A0A8T4J5A7_9ACTN</name>
<feature type="domain" description="GGDEF" evidence="2">
    <location>
        <begin position="56"/>
        <end position="191"/>
    </location>
</feature>
<dbReference type="CDD" id="cd01949">
    <property type="entry name" value="GGDEF"/>
    <property type="match status" value="1"/>
</dbReference>
<proteinExistence type="predicted"/>
<evidence type="ECO:0000259" key="2">
    <source>
        <dbReference type="PROSITE" id="PS50887"/>
    </source>
</evidence>
<feature type="region of interest" description="Disordered" evidence="1">
    <location>
        <begin position="198"/>
        <end position="220"/>
    </location>
</feature>
<evidence type="ECO:0000256" key="1">
    <source>
        <dbReference type="SAM" id="MobiDB-lite"/>
    </source>
</evidence>
<dbReference type="GO" id="GO:0052621">
    <property type="term" value="F:diguanylate cyclase activity"/>
    <property type="evidence" value="ECO:0007669"/>
    <property type="project" value="TreeGrafter"/>
</dbReference>
<protein>
    <submittedName>
        <fullName evidence="3">GGDEF domain-containing protein</fullName>
    </submittedName>
</protein>
<dbReference type="GO" id="GO:1902201">
    <property type="term" value="P:negative regulation of bacterial-type flagellum-dependent cell motility"/>
    <property type="evidence" value="ECO:0007669"/>
    <property type="project" value="TreeGrafter"/>
</dbReference>
<dbReference type="InterPro" id="IPR043128">
    <property type="entry name" value="Rev_trsase/Diguanyl_cyclase"/>
</dbReference>
<dbReference type="Pfam" id="PF00990">
    <property type="entry name" value="GGDEF"/>
    <property type="match status" value="1"/>
</dbReference>
<dbReference type="PROSITE" id="PS50887">
    <property type="entry name" value="GGDEF"/>
    <property type="match status" value="1"/>
</dbReference>
<gene>
    <name evidence="3" type="ORF">KDA82_31600</name>
</gene>
<accession>A0A8T4J5A7</accession>
<evidence type="ECO:0000313" key="4">
    <source>
        <dbReference type="Proteomes" id="UP000675554"/>
    </source>
</evidence>
<dbReference type="PANTHER" id="PTHR45138:SF9">
    <property type="entry name" value="DIGUANYLATE CYCLASE DGCM-RELATED"/>
    <property type="match status" value="1"/>
</dbReference>
<sequence length="220" mass="22537">MSPRLAAVFAAPFAAGWGLHTLVWRRRLEAARRDPLTGLLTREPFERRAVCLLAAGPCAVVFVDLDGFKAVNDTHGHAAGDAVLRAAAGCLSDALNGPAGGIAARLGGDEFALVAPMRDPIALPWLLRGLHGELTAPTRSNGRGLTVGASVGGCWSGDLPAPDASSALRRADEVMYIAKRGGGGWLAAAPGAPALATVNGRRTGRSGTHHSAAPTEVSGQ</sequence>
<dbReference type="SMART" id="SM00267">
    <property type="entry name" value="GGDEF"/>
    <property type="match status" value="1"/>
</dbReference>
<keyword evidence="4" id="KW-1185">Reference proteome</keyword>
<dbReference type="Gene3D" id="3.30.70.270">
    <property type="match status" value="1"/>
</dbReference>
<dbReference type="NCBIfam" id="TIGR00254">
    <property type="entry name" value="GGDEF"/>
    <property type="match status" value="1"/>
</dbReference>
<comment type="caution">
    <text evidence="3">The sequence shown here is derived from an EMBL/GenBank/DDBJ whole genome shotgun (WGS) entry which is preliminary data.</text>
</comment>
<dbReference type="Proteomes" id="UP000675554">
    <property type="component" value="Unassembled WGS sequence"/>
</dbReference>
<evidence type="ECO:0000313" key="3">
    <source>
        <dbReference type="EMBL" id="MBR7677457.1"/>
    </source>
</evidence>
<dbReference type="AlphaFoldDB" id="A0A8T4J5A7"/>
<dbReference type="SUPFAM" id="SSF55073">
    <property type="entry name" value="Nucleotide cyclase"/>
    <property type="match status" value="1"/>
</dbReference>
<dbReference type="InterPro" id="IPR029787">
    <property type="entry name" value="Nucleotide_cyclase"/>
</dbReference>
<organism evidence="3 4">
    <name type="scientific">Streptomyces daliensis</name>
    <dbReference type="NCBI Taxonomy" id="299421"/>
    <lineage>
        <taxon>Bacteria</taxon>
        <taxon>Bacillati</taxon>
        <taxon>Actinomycetota</taxon>
        <taxon>Actinomycetes</taxon>
        <taxon>Kitasatosporales</taxon>
        <taxon>Streptomycetaceae</taxon>
        <taxon>Streptomyces</taxon>
    </lineage>
</organism>
<dbReference type="InterPro" id="IPR050469">
    <property type="entry name" value="Diguanylate_Cyclase"/>
</dbReference>
<reference evidence="3" key="1">
    <citation type="submission" date="2021-04" db="EMBL/GenBank/DDBJ databases">
        <title>Sequencing of actinobacteria type strains.</title>
        <authorList>
            <person name="Nguyen G.-S."/>
            <person name="Wentzel A."/>
        </authorList>
    </citation>
    <scope>NUCLEOTIDE SEQUENCE</scope>
    <source>
        <strain evidence="3">DSM 42095</strain>
    </source>
</reference>